<evidence type="ECO:0000256" key="1">
    <source>
        <dbReference type="SAM" id="MobiDB-lite"/>
    </source>
</evidence>
<feature type="compositionally biased region" description="Polar residues" evidence="1">
    <location>
        <begin position="47"/>
        <end position="58"/>
    </location>
</feature>
<dbReference type="EMBL" id="JARKHS020012914">
    <property type="protein sequence ID" value="KAK8776470.1"/>
    <property type="molecule type" value="Genomic_DNA"/>
</dbReference>
<comment type="caution">
    <text evidence="2">The sequence shown here is derived from an EMBL/GenBank/DDBJ whole genome shotgun (WGS) entry which is preliminary data.</text>
</comment>
<reference evidence="2 3" key="1">
    <citation type="journal article" date="2023" name="Arcadia Sci">
        <title>De novo assembly of a long-read Amblyomma americanum tick genome.</title>
        <authorList>
            <person name="Chou S."/>
            <person name="Poskanzer K.E."/>
            <person name="Rollins M."/>
            <person name="Thuy-Boun P.S."/>
        </authorList>
    </citation>
    <scope>NUCLEOTIDE SEQUENCE [LARGE SCALE GENOMIC DNA]</scope>
    <source>
        <strain evidence="2">F_SG_1</strain>
        <tissue evidence="2">Salivary glands</tissue>
    </source>
</reference>
<feature type="region of interest" description="Disordered" evidence="1">
    <location>
        <begin position="1"/>
        <end position="66"/>
    </location>
</feature>
<dbReference type="Proteomes" id="UP001321473">
    <property type="component" value="Unassembled WGS sequence"/>
</dbReference>
<protein>
    <submittedName>
        <fullName evidence="2">Uncharacterized protein</fullName>
    </submittedName>
</protein>
<organism evidence="2 3">
    <name type="scientific">Amblyomma americanum</name>
    <name type="common">Lone star tick</name>
    <dbReference type="NCBI Taxonomy" id="6943"/>
    <lineage>
        <taxon>Eukaryota</taxon>
        <taxon>Metazoa</taxon>
        <taxon>Ecdysozoa</taxon>
        <taxon>Arthropoda</taxon>
        <taxon>Chelicerata</taxon>
        <taxon>Arachnida</taxon>
        <taxon>Acari</taxon>
        <taxon>Parasitiformes</taxon>
        <taxon>Ixodida</taxon>
        <taxon>Ixodoidea</taxon>
        <taxon>Ixodidae</taxon>
        <taxon>Amblyomminae</taxon>
        <taxon>Amblyomma</taxon>
    </lineage>
</organism>
<evidence type="ECO:0000313" key="3">
    <source>
        <dbReference type="Proteomes" id="UP001321473"/>
    </source>
</evidence>
<dbReference type="AlphaFoldDB" id="A0AAQ4EP50"/>
<name>A0AAQ4EP50_AMBAM</name>
<accession>A0AAQ4EP50</accession>
<keyword evidence="3" id="KW-1185">Reference proteome</keyword>
<evidence type="ECO:0000313" key="2">
    <source>
        <dbReference type="EMBL" id="KAK8776470.1"/>
    </source>
</evidence>
<sequence length="66" mass="6592">METPVTLYGAVEPRTSAGETGLETAETSSCSCDVDIPGQEEDLGKAVTSSGDCDSGTASGEMGSES</sequence>
<proteinExistence type="predicted"/>
<feature type="non-terminal residue" evidence="2">
    <location>
        <position position="66"/>
    </location>
</feature>
<gene>
    <name evidence="2" type="ORF">V5799_030185</name>
</gene>